<feature type="compositionally biased region" description="Gly residues" evidence="6">
    <location>
        <begin position="1484"/>
        <end position="1497"/>
    </location>
</feature>
<dbReference type="InterPro" id="IPR016024">
    <property type="entry name" value="ARM-type_fold"/>
</dbReference>
<dbReference type="CTD" id="8729"/>
<keyword evidence="8" id="KW-1185">Reference proteome</keyword>
<dbReference type="Pfam" id="PF01369">
    <property type="entry name" value="Sec7"/>
    <property type="match status" value="1"/>
</dbReference>
<feature type="region of interest" description="Disordered" evidence="6">
    <location>
        <begin position="734"/>
        <end position="814"/>
    </location>
</feature>
<feature type="compositionally biased region" description="Low complexity" evidence="6">
    <location>
        <begin position="270"/>
        <end position="282"/>
    </location>
</feature>
<feature type="compositionally biased region" description="Gly residues" evidence="6">
    <location>
        <begin position="1592"/>
        <end position="1601"/>
    </location>
</feature>
<feature type="compositionally biased region" description="Basic and acidic residues" evidence="6">
    <location>
        <begin position="376"/>
        <end position="385"/>
    </location>
</feature>
<feature type="region of interest" description="Disordered" evidence="6">
    <location>
        <begin position="230"/>
        <end position="500"/>
    </location>
</feature>
<evidence type="ECO:0000313" key="8">
    <source>
        <dbReference type="Proteomes" id="UP001318040"/>
    </source>
</evidence>
<gene>
    <name evidence="9" type="primary">GBF1</name>
</gene>
<dbReference type="PANTHER" id="PTHR10663">
    <property type="entry name" value="GUANYL-NUCLEOTIDE EXCHANGE FACTOR"/>
    <property type="match status" value="1"/>
</dbReference>
<dbReference type="RefSeq" id="XP_032805812.1">
    <property type="nucleotide sequence ID" value="XM_032949921.1"/>
</dbReference>
<dbReference type="PROSITE" id="PS50190">
    <property type="entry name" value="SEC7"/>
    <property type="match status" value="1"/>
</dbReference>
<dbReference type="InterPro" id="IPR000904">
    <property type="entry name" value="Sec7_dom"/>
</dbReference>
<evidence type="ECO:0000256" key="4">
    <source>
        <dbReference type="ARBA" id="ARBA00022448"/>
    </source>
</evidence>
<dbReference type="GO" id="GO:0032012">
    <property type="term" value="P:regulation of ARF protein signal transduction"/>
    <property type="evidence" value="ECO:0007669"/>
    <property type="project" value="InterPro"/>
</dbReference>
<dbReference type="InterPro" id="IPR035999">
    <property type="entry name" value="Sec7_dom_sf"/>
</dbReference>
<reference evidence="9" key="1">
    <citation type="submission" date="2025-08" db="UniProtKB">
        <authorList>
            <consortium name="RefSeq"/>
        </authorList>
    </citation>
    <scope>IDENTIFICATION</scope>
    <source>
        <tissue evidence="9">Sperm</tissue>
    </source>
</reference>
<feature type="region of interest" description="Disordered" evidence="6">
    <location>
        <begin position="1564"/>
        <end position="1620"/>
    </location>
</feature>
<feature type="compositionally biased region" description="Basic residues" evidence="6">
    <location>
        <begin position="239"/>
        <end position="249"/>
    </location>
</feature>
<feature type="region of interest" description="Disordered" evidence="6">
    <location>
        <begin position="1480"/>
        <end position="1503"/>
    </location>
</feature>
<dbReference type="Proteomes" id="UP001318040">
    <property type="component" value="Chromosome 8"/>
</dbReference>
<protein>
    <submittedName>
        <fullName evidence="9">Golgi-specific brefeldin A-resistance guanine nucleotide exchange factor 1 isoform X2</fullName>
    </submittedName>
</protein>
<dbReference type="SMART" id="SM00222">
    <property type="entry name" value="Sec7"/>
    <property type="match status" value="1"/>
</dbReference>
<dbReference type="SUPFAM" id="SSF48425">
    <property type="entry name" value="Sec7 domain"/>
    <property type="match status" value="1"/>
</dbReference>
<evidence type="ECO:0000259" key="7">
    <source>
        <dbReference type="PROSITE" id="PS50190"/>
    </source>
</evidence>
<dbReference type="GO" id="GO:0010256">
    <property type="term" value="P:endomembrane system organization"/>
    <property type="evidence" value="ECO:0007669"/>
    <property type="project" value="UniProtKB-ARBA"/>
</dbReference>
<dbReference type="FunFam" id="1.10.1000.11:FF:000007">
    <property type="entry name" value="Golgi-specific brefeldin A-resistance guanine nucleotide exchange factor 1"/>
    <property type="match status" value="1"/>
</dbReference>
<dbReference type="GO" id="GO:0005085">
    <property type="term" value="F:guanyl-nucleotide exchange factor activity"/>
    <property type="evidence" value="ECO:0007669"/>
    <property type="project" value="InterPro"/>
</dbReference>
<feature type="compositionally biased region" description="Basic and acidic residues" evidence="6">
    <location>
        <begin position="1564"/>
        <end position="1578"/>
    </location>
</feature>
<evidence type="ECO:0000256" key="3">
    <source>
        <dbReference type="ARBA" id="ARBA00004601"/>
    </source>
</evidence>
<name>A0AAJ7SUI7_PETMA</name>
<feature type="compositionally biased region" description="Gly residues" evidence="6">
    <location>
        <begin position="1956"/>
        <end position="1966"/>
    </location>
</feature>
<dbReference type="InterPro" id="IPR056604">
    <property type="entry name" value="GBF1-like_TPR"/>
</dbReference>
<feature type="domain" description="SEC7" evidence="7">
    <location>
        <begin position="820"/>
        <end position="1010"/>
    </location>
</feature>
<evidence type="ECO:0000256" key="5">
    <source>
        <dbReference type="ARBA" id="ARBA00023034"/>
    </source>
</evidence>
<dbReference type="GO" id="GO:0005793">
    <property type="term" value="C:endoplasmic reticulum-Golgi intermediate compartment"/>
    <property type="evidence" value="ECO:0007669"/>
    <property type="project" value="UniProtKB-SubCell"/>
</dbReference>
<dbReference type="Pfam" id="PF23325">
    <property type="entry name" value="TPR_28"/>
    <property type="match status" value="1"/>
</dbReference>
<feature type="region of interest" description="Disordered" evidence="6">
    <location>
        <begin position="1422"/>
        <end position="1445"/>
    </location>
</feature>
<dbReference type="Gene3D" id="1.10.1000.11">
    <property type="entry name" value="Arf Nucleotide-binding Site Opener,domain 2"/>
    <property type="match status" value="1"/>
</dbReference>
<dbReference type="InterPro" id="IPR023394">
    <property type="entry name" value="Sec7_C_sf"/>
</dbReference>
<accession>A0AAJ7SUI7</accession>
<feature type="compositionally biased region" description="Gly residues" evidence="6">
    <location>
        <begin position="257"/>
        <end position="269"/>
    </location>
</feature>
<dbReference type="Gene3D" id="1.10.220.20">
    <property type="match status" value="1"/>
</dbReference>
<organism evidence="8 9">
    <name type="scientific">Petromyzon marinus</name>
    <name type="common">Sea lamprey</name>
    <dbReference type="NCBI Taxonomy" id="7757"/>
    <lineage>
        <taxon>Eukaryota</taxon>
        <taxon>Metazoa</taxon>
        <taxon>Chordata</taxon>
        <taxon>Craniata</taxon>
        <taxon>Vertebrata</taxon>
        <taxon>Cyclostomata</taxon>
        <taxon>Hyperoartia</taxon>
        <taxon>Petromyzontiformes</taxon>
        <taxon>Petromyzontidae</taxon>
        <taxon>Petromyzon</taxon>
    </lineage>
</organism>
<dbReference type="Pfam" id="PF12783">
    <property type="entry name" value="Sec7-like_HUS"/>
    <property type="match status" value="1"/>
</dbReference>
<evidence type="ECO:0000256" key="6">
    <source>
        <dbReference type="SAM" id="MobiDB-lite"/>
    </source>
</evidence>
<evidence type="ECO:0000313" key="9">
    <source>
        <dbReference type="RefSeq" id="XP_032805812.1"/>
    </source>
</evidence>
<feature type="compositionally biased region" description="Polar residues" evidence="6">
    <location>
        <begin position="1423"/>
        <end position="1445"/>
    </location>
</feature>
<keyword evidence="4" id="KW-0813">Transport</keyword>
<feature type="compositionally biased region" description="Low complexity" evidence="6">
    <location>
        <begin position="1905"/>
        <end position="1955"/>
    </location>
</feature>
<evidence type="ECO:0000256" key="2">
    <source>
        <dbReference type="ARBA" id="ARBA00004399"/>
    </source>
</evidence>
<comment type="subcellular location">
    <subcellularLocation>
        <location evidence="2">Endoplasmic reticulum-Golgi intermediate compartment</location>
    </subcellularLocation>
    <subcellularLocation>
        <location evidence="1">Golgi apparatus</location>
        <location evidence="1">cis-Golgi network</location>
    </subcellularLocation>
    <subcellularLocation>
        <location evidence="3">Golgi apparatus</location>
        <location evidence="3">trans-Golgi network</location>
    </subcellularLocation>
</comment>
<dbReference type="InterPro" id="IPR032691">
    <property type="entry name" value="Mon2/Sec7/BIG1-like_HUS"/>
</dbReference>
<sequence>MVDKSIYIVQGEITTVVNAIKRSSRWNTHNPLDDEQDPLLGSFCQLKEVLNSITKLSEVEANVFLGPFLEVIRSEDTTGPITGLSLSSVNKFLSYGLIDPAHDGAAAAAENMADAITHARFVGTDPASDEVVLMKILQVLRMLLLTPVGSHLTNESVCEIMQSCFRICFESRLSELLRKSAEHTLVDMVQLLFARLPEFKEESKSFIVTNMKKAYTVLWKNKRVQLKMRAGGMVDQKWKKQKRSPRASRHAATAGSTGKGSGGGGGAGGSASSNSSTGSGSSRLPSGQPCVDSRAREQAQGSLSDAGMPSPSEQPACDSASELTADHTSSQESVGAGLPRCPSDPSLAYSEQASSPDTPLSGEDPASLAMDSGRGGSEEASRDDPPPSPRRGLGDVLVSDRCLLNSAAAADDRRLGNHAGAREIGEEEGRGQQHEQQQEADMLEQDRTSADVVSEQCPDDAADTSGGGKGHFLSRETIPEDSEGQESPCEPPLHEGRDLDYVNPRGVRFTNFSQSAPSKENHTGGTTVLLPYGLPCVRELFRFLVSLTNLYDRHNSDVMVHMGLQLLTVAMETAHESVAHYASLLALVQDDLCRHLIQLLGMERLGLFAASLRVCLLLFESMREHLKFQLEMYLKKLMDVITSESPRLPYEMKEMALEAVVQLWRIPGLVTELYINYDCDFYCSNLFEELTKLLSKNAFPITGQLYTTHLLSLEALLTVINSIEAHCQPRATSSSAAKAGELSEPSTTDAAGKPCGDLETFVANAERKEVTGTPQPPTSGHLMASRMKSAAHTPTDASKPEKKPPKKPARFSSCLPTPQELAQIKTKKKLLMKGTEKFNVKPKTGIEFLQENKLLATPMDCTEVARWLRDNPRLDKKMIGEFVSDRKHKELLSAFVKTFTFETLRIDESLRLYLEAFRLSGEAPVIHRLLEAFTDQWHVMNGSPFVNNDACFALAYAVIMLNTDQHNHNVRKQNVPMTLEEFKKNLKGVNGSKDFEQDMLEEIYNAIRNDEIVMPEEHTGLVRDNYMWNLLLHRGVSQEGLFLHVPGGAYHLDLFTMSWGPTIAALSFVFDKSTDETIIQKAISGFRKCAMISAYYGLSDVFDNLIISLCKFTMLSNESVDNLPVMFGSNPKAQLSAKTVFNLAHRHGDILREGWKNIMDSMLQIFRAKLLPKSMVEVEDFVDPNGRISILREESPSQRSDSTMFSFVNWLTLSGPEQSGQRGPSAEDQEFKKIAMKCIEECHPEQLLTESRFLRLESLQELMKALSSMSMEDEGYDEEAAVFYLEMLLQIILQNKDRVGCLWQTVRDHLYQLIVHASEHCFLLERAVVGLLRLAIRLLRREENSTQVLHSLRVLLLMKPAVLAKASRQIAFGLHELLKTNAANIHSQEDWSTLFTLLECIGAGAKPPSSLQYMAGVEVADSGAQSDSELPSHQPNGVTSDRGYTSDTEVYTEHNKPARMHRSTTDLDISGSGWLLVGKDDVEGGGGGAGGGGGGGRPSPLVNQYSLSLGQELGAHDTKSLTKCVESLSFIVRDAAHVTPDNFPLCVRAIRIFVEASLNGGIKGSDKKTKTHKYEKPSRLKKKGKDRDGGGGRRGNGGGGRSVHKGAAHSDDDDDEDESVPASYHTVSLQLLDLMHTLHTRAASIYSSWAEEQVRQEAATPTADAAETAAQRTGGRLAKHAVVQADASTLWASCWCPLLQGTARLCCDARRQVRTQALTYLQRALLMHDLQTLSALEWEACFNKVLFPLLTKLLENISPADQTGMEETRMRTSTLLSKVFLQHLSPLLSLPTFAALWLTILDFMDKYMHADNSDLLMEAIPESLKNMLLVMDTAGIFQNAEARTGFSQLWEITWERIDCFLPQLRDELFRQPVIPESAARAPSPPVVLEVVSSQPVTSTGGHSTPEPSNTVAAAAAAASATAPVAPATEPERPSAATGSTTATPVPSPASSPARVGGSGGRAGGSPAGEVSHALSQSPFILQPPLPALGPTLQEALPPMALPIILNPALIEATSPVPLLAAPRGVSVAETAAMPKALTGEAE</sequence>
<dbReference type="GO" id="GO:0016197">
    <property type="term" value="P:endosomal transport"/>
    <property type="evidence" value="ECO:0007669"/>
    <property type="project" value="UniProtKB-ARBA"/>
</dbReference>
<dbReference type="PANTHER" id="PTHR10663:SF388">
    <property type="entry name" value="GOLGI-SPECIFIC BREFELDIN A-RESISTANCE GUANINE NUCLEOTIDE EXCHANGE FACTOR 1"/>
    <property type="match status" value="1"/>
</dbReference>
<dbReference type="CDD" id="cd00171">
    <property type="entry name" value="Sec7"/>
    <property type="match status" value="1"/>
</dbReference>
<proteinExistence type="predicted"/>
<evidence type="ECO:0000256" key="1">
    <source>
        <dbReference type="ARBA" id="ARBA00004222"/>
    </source>
</evidence>
<dbReference type="GO" id="GO:0005794">
    <property type="term" value="C:Golgi apparatus"/>
    <property type="evidence" value="ECO:0007669"/>
    <property type="project" value="UniProtKB-SubCell"/>
</dbReference>
<keyword evidence="5" id="KW-0333">Golgi apparatus</keyword>
<feature type="compositionally biased region" description="Basic and acidic residues" evidence="6">
    <location>
        <begin position="410"/>
        <end position="437"/>
    </location>
</feature>
<dbReference type="SUPFAM" id="SSF48371">
    <property type="entry name" value="ARM repeat"/>
    <property type="match status" value="1"/>
</dbReference>
<feature type="region of interest" description="Disordered" evidence="6">
    <location>
        <begin position="1891"/>
        <end position="1971"/>
    </location>
</feature>
<feature type="compositionally biased region" description="Polar residues" evidence="6">
    <location>
        <begin position="349"/>
        <end position="358"/>
    </location>
</feature>